<feature type="transmembrane region" description="Helical" evidence="2">
    <location>
        <begin position="164"/>
        <end position="183"/>
    </location>
</feature>
<evidence type="ECO:0000256" key="2">
    <source>
        <dbReference type="SAM" id="Phobius"/>
    </source>
</evidence>
<evidence type="ECO:0000313" key="4">
    <source>
        <dbReference type="Proteomes" id="UP000464178"/>
    </source>
</evidence>
<sequence>MKVIHCPGCSILIRMSAETAATDPICPRCESPLILTLLPPTSTRPAPPPPREVEYRPAPEPDPEPEPEPEPDEYYIPRRRRKKGPPWVAIIAISVLAFAAFGGLIAVMVKAQNPPVKVVKKKDEKSAPSTRTERPVREERQDRDNIRDAVTDTSEDVGRLIKGLIALCILLPIYFAPTAIALFRRHNNLAPIIIVNTFLGGFLGIGWVVALAWSLSDMKPMRTERPV</sequence>
<feature type="compositionally biased region" description="Basic and acidic residues" evidence="1">
    <location>
        <begin position="121"/>
        <end position="144"/>
    </location>
</feature>
<dbReference type="AlphaFoldDB" id="A0A6P2D0Q9"/>
<keyword evidence="2" id="KW-0812">Transmembrane</keyword>
<dbReference type="EMBL" id="LR593886">
    <property type="protein sequence ID" value="VTR93040.1"/>
    <property type="molecule type" value="Genomic_DNA"/>
</dbReference>
<feature type="compositionally biased region" description="Acidic residues" evidence="1">
    <location>
        <begin position="61"/>
        <end position="73"/>
    </location>
</feature>
<accession>A0A6P2D0Q9</accession>
<reference evidence="3 4" key="1">
    <citation type="submission" date="2019-05" db="EMBL/GenBank/DDBJ databases">
        <authorList>
            <consortium name="Science for Life Laboratories"/>
        </authorList>
    </citation>
    <scope>NUCLEOTIDE SEQUENCE [LARGE SCALE GENOMIC DNA]</scope>
    <source>
        <strain evidence="3">Soil9</strain>
    </source>
</reference>
<proteinExistence type="predicted"/>
<feature type="region of interest" description="Disordered" evidence="1">
    <location>
        <begin position="118"/>
        <end position="144"/>
    </location>
</feature>
<keyword evidence="4" id="KW-1185">Reference proteome</keyword>
<keyword evidence="2" id="KW-1133">Transmembrane helix</keyword>
<evidence type="ECO:0000256" key="1">
    <source>
        <dbReference type="SAM" id="MobiDB-lite"/>
    </source>
</evidence>
<dbReference type="KEGG" id="gms:SOIL9_46740"/>
<feature type="transmembrane region" description="Helical" evidence="2">
    <location>
        <begin position="190"/>
        <end position="213"/>
    </location>
</feature>
<organism evidence="3 4">
    <name type="scientific">Gemmata massiliana</name>
    <dbReference type="NCBI Taxonomy" id="1210884"/>
    <lineage>
        <taxon>Bacteria</taxon>
        <taxon>Pseudomonadati</taxon>
        <taxon>Planctomycetota</taxon>
        <taxon>Planctomycetia</taxon>
        <taxon>Gemmatales</taxon>
        <taxon>Gemmataceae</taxon>
        <taxon>Gemmata</taxon>
    </lineage>
</organism>
<feature type="region of interest" description="Disordered" evidence="1">
    <location>
        <begin position="37"/>
        <end position="77"/>
    </location>
</feature>
<dbReference type="InterPro" id="IPR016410">
    <property type="entry name" value="Phage_imm"/>
</dbReference>
<name>A0A6P2D0Q9_9BACT</name>
<dbReference type="RefSeq" id="WP_162667830.1">
    <property type="nucleotide sequence ID" value="NZ_LR593886.1"/>
</dbReference>
<dbReference type="Pfam" id="PF14373">
    <property type="entry name" value="Imm_superinfect"/>
    <property type="match status" value="1"/>
</dbReference>
<dbReference type="Proteomes" id="UP000464178">
    <property type="component" value="Chromosome"/>
</dbReference>
<protein>
    <submittedName>
        <fullName evidence="3">: Imm_superinfect</fullName>
    </submittedName>
</protein>
<evidence type="ECO:0000313" key="3">
    <source>
        <dbReference type="EMBL" id="VTR93040.1"/>
    </source>
</evidence>
<gene>
    <name evidence="3" type="ORF">SOIL9_46740</name>
</gene>
<keyword evidence="2" id="KW-0472">Membrane</keyword>
<feature type="transmembrane region" description="Helical" evidence="2">
    <location>
        <begin position="87"/>
        <end position="109"/>
    </location>
</feature>